<reference evidence="2 3" key="1">
    <citation type="submission" date="2020-08" db="EMBL/GenBank/DDBJ databases">
        <title>Genomic Encyclopedia of Type Strains, Phase IV (KMG-IV): sequencing the most valuable type-strain genomes for metagenomic binning, comparative biology and taxonomic classification.</title>
        <authorList>
            <person name="Goeker M."/>
        </authorList>
    </citation>
    <scope>NUCLEOTIDE SEQUENCE [LARGE SCALE GENOMIC DNA]</scope>
    <source>
        <strain evidence="2 3">DSM 21458</strain>
    </source>
</reference>
<gene>
    <name evidence="2" type="ORF">HNR42_003578</name>
</gene>
<keyword evidence="1" id="KW-1133">Transmembrane helix</keyword>
<comment type="caution">
    <text evidence="2">The sequence shown here is derived from an EMBL/GenBank/DDBJ whole genome shotgun (WGS) entry which is preliminary data.</text>
</comment>
<keyword evidence="3" id="KW-1185">Reference proteome</keyword>
<evidence type="ECO:0000256" key="1">
    <source>
        <dbReference type="SAM" id="Phobius"/>
    </source>
</evidence>
<proteinExistence type="predicted"/>
<keyword evidence="1" id="KW-0472">Membrane</keyword>
<evidence type="ECO:0000313" key="2">
    <source>
        <dbReference type="EMBL" id="MBB6100113.1"/>
    </source>
</evidence>
<organism evidence="2 3">
    <name type="scientific">Deinobacterium chartae</name>
    <dbReference type="NCBI Taxonomy" id="521158"/>
    <lineage>
        <taxon>Bacteria</taxon>
        <taxon>Thermotogati</taxon>
        <taxon>Deinococcota</taxon>
        <taxon>Deinococci</taxon>
        <taxon>Deinococcales</taxon>
        <taxon>Deinococcaceae</taxon>
        <taxon>Deinobacterium</taxon>
    </lineage>
</organism>
<accession>A0A841I463</accession>
<dbReference type="EMBL" id="JACHHG010000021">
    <property type="protein sequence ID" value="MBB6100113.1"/>
    <property type="molecule type" value="Genomic_DNA"/>
</dbReference>
<protein>
    <submittedName>
        <fullName evidence="2">Capsular polysaccharide biosynthesis protein</fullName>
    </submittedName>
</protein>
<name>A0A841I463_9DEIO</name>
<dbReference type="GO" id="GO:0004713">
    <property type="term" value="F:protein tyrosine kinase activity"/>
    <property type="evidence" value="ECO:0007669"/>
    <property type="project" value="TreeGrafter"/>
</dbReference>
<dbReference type="PANTHER" id="PTHR32309:SF13">
    <property type="entry name" value="FERRIC ENTEROBACTIN TRANSPORT PROTEIN FEPE"/>
    <property type="match status" value="1"/>
</dbReference>
<dbReference type="RefSeq" id="WP_183988847.1">
    <property type="nucleotide sequence ID" value="NZ_JACHHG010000021.1"/>
</dbReference>
<dbReference type="InterPro" id="IPR050445">
    <property type="entry name" value="Bact_polysacc_biosynth/exp"/>
</dbReference>
<feature type="transmembrane region" description="Helical" evidence="1">
    <location>
        <begin position="283"/>
        <end position="303"/>
    </location>
</feature>
<keyword evidence="1" id="KW-0812">Transmembrane</keyword>
<sequence>MEEELTLRDIAAILQRYRLLLIGLPILCAALAFGLLSLSAQDYQSQQIVSVRVRSVNTENRTASLDTIDPELLPSATALVEAYSSVAPQRLSKPWNLTPREVSSRLTVSFDQDSSAVTLRARATQPDKARQLTESATQDFKKYVEDSTTETIRQTLSSRIEQIQLAIVQNRQALEAVDRVLERTPETLSGRGQASISSGLEAAGVDPRFTGNSSASANPAYTLLAVRSAELEAQLASNEASLQSWRSILEQPKLLLTLAQQSTQVRTLSNANLPLQPIGIGRGLAALLGFVVGGVLALLAAFVHNALQPASVQTSATRLGTPSREL</sequence>
<evidence type="ECO:0000313" key="3">
    <source>
        <dbReference type="Proteomes" id="UP000569951"/>
    </source>
</evidence>
<dbReference type="Proteomes" id="UP000569951">
    <property type="component" value="Unassembled WGS sequence"/>
</dbReference>
<dbReference type="AlphaFoldDB" id="A0A841I463"/>
<feature type="transmembrane region" description="Helical" evidence="1">
    <location>
        <begin position="20"/>
        <end position="40"/>
    </location>
</feature>
<dbReference type="GO" id="GO:0005886">
    <property type="term" value="C:plasma membrane"/>
    <property type="evidence" value="ECO:0007669"/>
    <property type="project" value="TreeGrafter"/>
</dbReference>
<dbReference type="PANTHER" id="PTHR32309">
    <property type="entry name" value="TYROSINE-PROTEIN KINASE"/>
    <property type="match status" value="1"/>
</dbReference>